<dbReference type="InterPro" id="IPR014284">
    <property type="entry name" value="RNA_pol_sigma-70_dom"/>
</dbReference>
<dbReference type="CDD" id="cd06171">
    <property type="entry name" value="Sigma70_r4"/>
    <property type="match status" value="1"/>
</dbReference>
<evidence type="ECO:0000313" key="9">
    <source>
        <dbReference type="EMBL" id="GAA2735893.1"/>
    </source>
</evidence>
<keyword evidence="5 6" id="KW-0804">Transcription</keyword>
<keyword evidence="10" id="KW-1185">Reference proteome</keyword>
<evidence type="ECO:0000256" key="2">
    <source>
        <dbReference type="ARBA" id="ARBA00023015"/>
    </source>
</evidence>
<gene>
    <name evidence="9" type="ORF">GCM10009867_19270</name>
</gene>
<organism evidence="9 10">
    <name type="scientific">Pedococcus aerophilus</name>
    <dbReference type="NCBI Taxonomy" id="436356"/>
    <lineage>
        <taxon>Bacteria</taxon>
        <taxon>Bacillati</taxon>
        <taxon>Actinomycetota</taxon>
        <taxon>Actinomycetes</taxon>
        <taxon>Micrococcales</taxon>
        <taxon>Intrasporangiaceae</taxon>
        <taxon>Pedococcus</taxon>
    </lineage>
</organism>
<dbReference type="InterPro" id="IPR013325">
    <property type="entry name" value="RNA_pol_sigma_r2"/>
</dbReference>
<dbReference type="PANTHER" id="PTHR43133">
    <property type="entry name" value="RNA POLYMERASE ECF-TYPE SIGMA FACTO"/>
    <property type="match status" value="1"/>
</dbReference>
<dbReference type="PROSITE" id="PS01063">
    <property type="entry name" value="SIGMA70_ECF"/>
    <property type="match status" value="1"/>
</dbReference>
<keyword evidence="4 6" id="KW-0238">DNA-binding</keyword>
<evidence type="ECO:0000256" key="6">
    <source>
        <dbReference type="RuleBase" id="RU000716"/>
    </source>
</evidence>
<evidence type="ECO:0000256" key="4">
    <source>
        <dbReference type="ARBA" id="ARBA00023125"/>
    </source>
</evidence>
<dbReference type="SUPFAM" id="SSF88659">
    <property type="entry name" value="Sigma3 and sigma4 domains of RNA polymerase sigma factors"/>
    <property type="match status" value="1"/>
</dbReference>
<dbReference type="Pfam" id="PF08281">
    <property type="entry name" value="Sigma70_r4_2"/>
    <property type="match status" value="1"/>
</dbReference>
<evidence type="ECO:0000313" key="10">
    <source>
        <dbReference type="Proteomes" id="UP001501326"/>
    </source>
</evidence>
<dbReference type="Proteomes" id="UP001501326">
    <property type="component" value="Unassembled WGS sequence"/>
</dbReference>
<dbReference type="InterPro" id="IPR007627">
    <property type="entry name" value="RNA_pol_sigma70_r2"/>
</dbReference>
<dbReference type="InterPro" id="IPR013324">
    <property type="entry name" value="RNA_pol_sigma_r3/r4-like"/>
</dbReference>
<evidence type="ECO:0000259" key="8">
    <source>
        <dbReference type="Pfam" id="PF08281"/>
    </source>
</evidence>
<dbReference type="InterPro" id="IPR000838">
    <property type="entry name" value="RNA_pol_sigma70_ECF_CS"/>
</dbReference>
<evidence type="ECO:0000256" key="5">
    <source>
        <dbReference type="ARBA" id="ARBA00023163"/>
    </source>
</evidence>
<dbReference type="InterPro" id="IPR036388">
    <property type="entry name" value="WH-like_DNA-bd_sf"/>
</dbReference>
<dbReference type="Pfam" id="PF04542">
    <property type="entry name" value="Sigma70_r2"/>
    <property type="match status" value="1"/>
</dbReference>
<dbReference type="Gene3D" id="1.10.10.10">
    <property type="entry name" value="Winged helix-like DNA-binding domain superfamily/Winged helix DNA-binding domain"/>
    <property type="match status" value="1"/>
</dbReference>
<keyword evidence="2 6" id="KW-0805">Transcription regulation</keyword>
<dbReference type="RefSeq" id="WP_344192561.1">
    <property type="nucleotide sequence ID" value="NZ_BAAARN010000001.1"/>
</dbReference>
<dbReference type="InterPro" id="IPR013249">
    <property type="entry name" value="RNA_pol_sigma70_r4_t2"/>
</dbReference>
<accession>A0ABN3UMU9</accession>
<reference evidence="9 10" key="1">
    <citation type="journal article" date="2019" name="Int. J. Syst. Evol. Microbiol.">
        <title>The Global Catalogue of Microorganisms (GCM) 10K type strain sequencing project: providing services to taxonomists for standard genome sequencing and annotation.</title>
        <authorList>
            <consortium name="The Broad Institute Genomics Platform"/>
            <consortium name="The Broad Institute Genome Sequencing Center for Infectious Disease"/>
            <person name="Wu L."/>
            <person name="Ma J."/>
        </authorList>
    </citation>
    <scope>NUCLEOTIDE SEQUENCE [LARGE SCALE GENOMIC DNA]</scope>
    <source>
        <strain evidence="9 10">JCM 16378</strain>
    </source>
</reference>
<sequence>MSDGGRATVAPSDRTGDAALARAAALGDREAFEVIVHRYGPALYRYAARTTGDAGDAQDVVQEAFVAAWKALDRFDARSSLKTWLFSIVSHKVADRNRRSRALPIDDALMEAIPTGGGDPFAEATHQELVDALDHALRELPYRQRACWILVEIEGMSQAEVAEAQGMTPDAVRGHLFRARRNLSERMARWKR</sequence>
<keyword evidence="3 6" id="KW-0731">Sigma factor</keyword>
<evidence type="ECO:0000259" key="7">
    <source>
        <dbReference type="Pfam" id="PF04542"/>
    </source>
</evidence>
<comment type="caution">
    <text evidence="9">The sequence shown here is derived from an EMBL/GenBank/DDBJ whole genome shotgun (WGS) entry which is preliminary data.</text>
</comment>
<dbReference type="EMBL" id="BAAARN010000001">
    <property type="protein sequence ID" value="GAA2735893.1"/>
    <property type="molecule type" value="Genomic_DNA"/>
</dbReference>
<feature type="domain" description="RNA polymerase sigma factor 70 region 4 type 2" evidence="8">
    <location>
        <begin position="132"/>
        <end position="183"/>
    </location>
</feature>
<dbReference type="NCBIfam" id="TIGR02937">
    <property type="entry name" value="sigma70-ECF"/>
    <property type="match status" value="1"/>
</dbReference>
<dbReference type="SUPFAM" id="SSF88946">
    <property type="entry name" value="Sigma2 domain of RNA polymerase sigma factors"/>
    <property type="match status" value="1"/>
</dbReference>
<protein>
    <recommendedName>
        <fullName evidence="6">RNA polymerase sigma factor</fullName>
    </recommendedName>
</protein>
<dbReference type="InterPro" id="IPR039425">
    <property type="entry name" value="RNA_pol_sigma-70-like"/>
</dbReference>
<name>A0ABN3UMU9_9MICO</name>
<proteinExistence type="inferred from homology"/>
<dbReference type="PANTHER" id="PTHR43133:SF8">
    <property type="entry name" value="RNA POLYMERASE SIGMA FACTOR HI_1459-RELATED"/>
    <property type="match status" value="1"/>
</dbReference>
<dbReference type="Gene3D" id="1.10.1740.10">
    <property type="match status" value="1"/>
</dbReference>
<evidence type="ECO:0000256" key="1">
    <source>
        <dbReference type="ARBA" id="ARBA00010641"/>
    </source>
</evidence>
<feature type="domain" description="RNA polymerase sigma-70 region 2" evidence="7">
    <location>
        <begin position="36"/>
        <end position="101"/>
    </location>
</feature>
<comment type="similarity">
    <text evidence="1 6">Belongs to the sigma-70 factor family. ECF subfamily.</text>
</comment>
<evidence type="ECO:0000256" key="3">
    <source>
        <dbReference type="ARBA" id="ARBA00023082"/>
    </source>
</evidence>